<reference evidence="1 2" key="1">
    <citation type="submission" date="2024-09" db="EMBL/GenBank/DDBJ databases">
        <title>Floridaenema gen nov. (Aerosakkonemataceae, Aerosakkonematales ord. nov., Cyanobacteria) from benthic tropical and subtropical fresh waters, with the description of four new species.</title>
        <authorList>
            <person name="Moretto J.A."/>
            <person name="Berthold D.E."/>
            <person name="Lefler F.W."/>
            <person name="Huang I.-S."/>
            <person name="Laughinghouse H. IV."/>
        </authorList>
    </citation>
    <scope>NUCLEOTIDE SEQUENCE [LARGE SCALE GENOMIC DNA]</scope>
    <source>
        <strain evidence="1 2">BLCC-F46</strain>
    </source>
</reference>
<name>A0ABV4XGI9_9CYAN</name>
<accession>A0ABV4XGI9</accession>
<keyword evidence="2" id="KW-1185">Reference proteome</keyword>
<evidence type="ECO:0000313" key="1">
    <source>
        <dbReference type="EMBL" id="MFB2881920.1"/>
    </source>
</evidence>
<proteinExistence type="predicted"/>
<comment type="caution">
    <text evidence="1">The sequence shown here is derived from an EMBL/GenBank/DDBJ whole genome shotgun (WGS) entry which is preliminary data.</text>
</comment>
<sequence length="437" mass="50662">MVSVVLKGKKGFSITTKSVKAKLERNLVNLQETKDAYNEVVHFYFLLIAEDPLGLTIPKTDNGGWRYYEIKTFDDEFIKGLPSPFKRAAIRQAIGAYESWHSNYQRWLKRPKKMKRHKPPVHPRKFNFNPQYDSGMWKEDDGAFIVLKVLVNGEWKWIKHQYQSPEIESDWVKCSPRVQVKGNSFWLVFPIEKYVPATGGIKKIMSAPKFRTCGIDMDLDKHIAICTVLETNARGESTEVARFFINQSRHVVRRKRNLGRIAIKMNQTGIISSGFANQRWQKLSRREVEFSRDVSRLIVEFARHWQVQVISFEHLGNLRPQRGKYSRRSNQKSAYWLKSKVYEQVKRIAFQDYGMLVTRVNPRDTSRLSPDGIPVWRGNQFPSSILEFLEYQSGANLVATPDGYKAHSGLNAARNIALKAIKRNLPEATLKLKSLER</sequence>
<dbReference type="Proteomes" id="UP001576774">
    <property type="component" value="Unassembled WGS sequence"/>
</dbReference>
<dbReference type="RefSeq" id="WP_413274884.1">
    <property type="nucleotide sequence ID" value="NZ_JBHFNQ010000254.1"/>
</dbReference>
<evidence type="ECO:0008006" key="3">
    <source>
        <dbReference type="Google" id="ProtNLM"/>
    </source>
</evidence>
<organism evidence="1 2">
    <name type="scientific">Floridaenema aerugineum BLCC-F46</name>
    <dbReference type="NCBI Taxonomy" id="3153654"/>
    <lineage>
        <taxon>Bacteria</taxon>
        <taxon>Bacillati</taxon>
        <taxon>Cyanobacteriota</taxon>
        <taxon>Cyanophyceae</taxon>
        <taxon>Oscillatoriophycideae</taxon>
        <taxon>Aerosakkonematales</taxon>
        <taxon>Aerosakkonemataceae</taxon>
        <taxon>Floridanema</taxon>
        <taxon>Floridanema aerugineum</taxon>
    </lineage>
</organism>
<protein>
    <recommendedName>
        <fullName evidence="3">Transposase</fullName>
    </recommendedName>
</protein>
<evidence type="ECO:0000313" key="2">
    <source>
        <dbReference type="Proteomes" id="UP001576774"/>
    </source>
</evidence>
<dbReference type="EMBL" id="JBHFNQ010000254">
    <property type="protein sequence ID" value="MFB2881920.1"/>
    <property type="molecule type" value="Genomic_DNA"/>
</dbReference>
<gene>
    <name evidence="1" type="ORF">ACE1CC_34165</name>
</gene>